<feature type="transmembrane region" description="Helical" evidence="6">
    <location>
        <begin position="250"/>
        <end position="271"/>
    </location>
</feature>
<dbReference type="PANTHER" id="PTHR30482:SF10">
    <property type="entry name" value="HIGH-AFFINITY BRANCHED-CHAIN AMINO ACID TRANSPORT PROTEIN BRAE"/>
    <property type="match status" value="1"/>
</dbReference>
<feature type="transmembrane region" description="Helical" evidence="6">
    <location>
        <begin position="53"/>
        <end position="72"/>
    </location>
</feature>
<dbReference type="EMBL" id="CP002590">
    <property type="protein sequence ID" value="AEA11664.1"/>
    <property type="molecule type" value="Genomic_DNA"/>
</dbReference>
<evidence type="ECO:0000256" key="2">
    <source>
        <dbReference type="ARBA" id="ARBA00022475"/>
    </source>
</evidence>
<feature type="transmembrane region" description="Helical" evidence="6">
    <location>
        <begin position="153"/>
        <end position="178"/>
    </location>
</feature>
<reference evidence="7 8" key="1">
    <citation type="journal article" date="2011" name="J. Bacteriol.">
        <title>Complete genome sequence of the thermoacidophilic crenarchaeon Thermoproteus uzoniensis 768-20.</title>
        <authorList>
            <person name="Mardanov A.V."/>
            <person name="Gumerov V.M."/>
            <person name="Beletsky A.V."/>
            <person name="Prokofeva M.I."/>
            <person name="Bonch-Osmolovskaya E.A."/>
            <person name="Ravin N.V."/>
            <person name="Skryabin K.G."/>
        </authorList>
    </citation>
    <scope>NUCLEOTIDE SEQUENCE [LARGE SCALE GENOMIC DNA]</scope>
    <source>
        <strain evidence="7 8">768-20</strain>
    </source>
</reference>
<gene>
    <name evidence="7" type="ordered locus">TUZN_0164</name>
</gene>
<dbReference type="Proteomes" id="UP000008138">
    <property type="component" value="Chromosome"/>
</dbReference>
<accession>F2L1J4</accession>
<dbReference type="eggNOG" id="arCOG01274">
    <property type="taxonomic scope" value="Archaea"/>
</dbReference>
<dbReference type="PANTHER" id="PTHR30482">
    <property type="entry name" value="HIGH-AFFINITY BRANCHED-CHAIN AMINO ACID TRANSPORT SYSTEM PERMEASE"/>
    <property type="match status" value="1"/>
</dbReference>
<dbReference type="CDD" id="cd06581">
    <property type="entry name" value="TM_PBP1_LivM_like"/>
    <property type="match status" value="1"/>
</dbReference>
<keyword evidence="8" id="KW-1185">Reference proteome</keyword>
<name>F2L1J4_THEU7</name>
<evidence type="ECO:0000256" key="6">
    <source>
        <dbReference type="SAM" id="Phobius"/>
    </source>
</evidence>
<evidence type="ECO:0000313" key="7">
    <source>
        <dbReference type="EMBL" id="AEA11664.1"/>
    </source>
</evidence>
<comment type="subcellular location">
    <subcellularLocation>
        <location evidence="1">Cell membrane</location>
        <topology evidence="1">Multi-pass membrane protein</topology>
    </subcellularLocation>
</comment>
<evidence type="ECO:0000256" key="4">
    <source>
        <dbReference type="ARBA" id="ARBA00022989"/>
    </source>
</evidence>
<feature type="transmembrane region" description="Helical" evidence="6">
    <location>
        <begin position="124"/>
        <end position="141"/>
    </location>
</feature>
<dbReference type="RefSeq" id="WP_013679000.1">
    <property type="nucleotide sequence ID" value="NC_015315.1"/>
</dbReference>
<dbReference type="InterPro" id="IPR043428">
    <property type="entry name" value="LivM-like"/>
</dbReference>
<dbReference type="KEGG" id="tuz:TUZN_0164"/>
<keyword evidence="5 6" id="KW-0472">Membrane</keyword>
<dbReference type="AlphaFoldDB" id="F2L1J4"/>
<evidence type="ECO:0000313" key="8">
    <source>
        <dbReference type="Proteomes" id="UP000008138"/>
    </source>
</evidence>
<evidence type="ECO:0000256" key="1">
    <source>
        <dbReference type="ARBA" id="ARBA00004651"/>
    </source>
</evidence>
<keyword evidence="2" id="KW-1003">Cell membrane</keyword>
<dbReference type="GO" id="GO:0005886">
    <property type="term" value="C:plasma membrane"/>
    <property type="evidence" value="ECO:0007669"/>
    <property type="project" value="UniProtKB-SubCell"/>
</dbReference>
<protein>
    <submittedName>
        <fullName evidence="7">Inner-membrane translocator</fullName>
    </submittedName>
</protein>
<proteinExistence type="predicted"/>
<dbReference type="Pfam" id="PF02653">
    <property type="entry name" value="BPD_transp_2"/>
    <property type="match status" value="1"/>
</dbReference>
<feature type="transmembrane region" description="Helical" evidence="6">
    <location>
        <begin position="27"/>
        <end position="46"/>
    </location>
</feature>
<dbReference type="GO" id="GO:0015658">
    <property type="term" value="F:branched-chain amino acid transmembrane transporter activity"/>
    <property type="evidence" value="ECO:0007669"/>
    <property type="project" value="InterPro"/>
</dbReference>
<evidence type="ECO:0000256" key="5">
    <source>
        <dbReference type="ARBA" id="ARBA00023136"/>
    </source>
</evidence>
<organism evidence="7 8">
    <name type="scientific">Thermoproteus uzoniensis (strain 768-20)</name>
    <dbReference type="NCBI Taxonomy" id="999630"/>
    <lineage>
        <taxon>Archaea</taxon>
        <taxon>Thermoproteota</taxon>
        <taxon>Thermoprotei</taxon>
        <taxon>Thermoproteales</taxon>
        <taxon>Thermoproteaceae</taxon>
        <taxon>Thermoproteus</taxon>
    </lineage>
</organism>
<dbReference type="OrthoDB" id="30958at2157"/>
<keyword evidence="3 6" id="KW-0812">Transmembrane</keyword>
<dbReference type="InterPro" id="IPR001851">
    <property type="entry name" value="ABC_transp_permease"/>
</dbReference>
<sequence>MKPYLPLATYSSLLVLAFIKPDMSQTIATIAFYMALGQAVNIFVGLTGYVNFGYAAFLAMGAYGLGVAIAYMPQLGVWTLPVGLLLGMALAGGLALAIGAVALRLRSAYFAIATIGINEALKDLIIGAGIWGGSSGLVLGYNMFQEYGRDTALFLSTVGSTVLILATGFLAVVATYLLQSKEAGYALAAIRQDEDAAKVMGINPTKYKLLAFTLSSIFSALLGSAVFPLAATQVFPDTAFKVDYILDGLAVMFLGGAGTVTGAIAGGLLYVPLRLFVGQFFPNYQSLVTPLLVLLLVLFAPRGIIGELRTRLPLKLRDWVP</sequence>
<dbReference type="GeneID" id="10359713"/>
<dbReference type="STRING" id="999630.TUZN_0164"/>
<feature type="transmembrane region" description="Helical" evidence="6">
    <location>
        <begin position="209"/>
        <end position="230"/>
    </location>
</feature>
<keyword evidence="4 6" id="KW-1133">Transmembrane helix</keyword>
<feature type="transmembrane region" description="Helical" evidence="6">
    <location>
        <begin position="78"/>
        <end position="103"/>
    </location>
</feature>
<evidence type="ECO:0000256" key="3">
    <source>
        <dbReference type="ARBA" id="ARBA00022692"/>
    </source>
</evidence>
<feature type="transmembrane region" description="Helical" evidence="6">
    <location>
        <begin position="283"/>
        <end position="305"/>
    </location>
</feature>
<reference key="2">
    <citation type="submission" date="2011-03" db="EMBL/GenBank/DDBJ databases">
        <title>Complete genome sequence of the thermoacidophilic crenarchaeon Thermoproteus uzoniensis 768-20.</title>
        <authorList>
            <person name="Mardanov A.V."/>
            <person name="Gumerov V.M."/>
            <person name="Beletsky A.V."/>
            <person name="Prokofeva M.I."/>
            <person name="Bonch-Osmolovskaya E.A."/>
            <person name="Ravin N.V."/>
            <person name="Skryabin K.G."/>
        </authorList>
    </citation>
    <scope>NUCLEOTIDE SEQUENCE</scope>
    <source>
        <strain>768-20</strain>
    </source>
</reference>
<dbReference type="HOGENOM" id="CLU_031365_2_0_2"/>